<comment type="similarity">
    <text evidence="4 12">Belongs to the TrpB family.</text>
</comment>
<dbReference type="PIRSF" id="PIRSF001413">
    <property type="entry name" value="Trp_syn_beta"/>
    <property type="match status" value="1"/>
</dbReference>
<dbReference type="eggNOG" id="COG0133">
    <property type="taxonomic scope" value="Bacteria"/>
</dbReference>
<organism evidence="14 15">
    <name type="scientific">Bacillus methanolicus (strain MGA3 / ATCC 53907)</name>
    <dbReference type="NCBI Taxonomy" id="796606"/>
    <lineage>
        <taxon>Bacteria</taxon>
        <taxon>Bacillati</taxon>
        <taxon>Bacillota</taxon>
        <taxon>Bacilli</taxon>
        <taxon>Bacillales</taxon>
        <taxon>Bacillaceae</taxon>
        <taxon>Bacillus</taxon>
    </lineage>
</organism>
<protein>
    <recommendedName>
        <fullName evidence="12">Tryptophan synthase beta chain</fullName>
        <ecNumber evidence="12">4.2.1.20</ecNumber>
    </recommendedName>
</protein>
<feature type="modified residue" description="N6-(pyridoxal phosphate)lysine" evidence="12">
    <location>
        <position position="92"/>
    </location>
</feature>
<keyword evidence="8 12" id="KW-0663">Pyridoxal phosphate</keyword>
<gene>
    <name evidence="12 14" type="primary">trpB</name>
    <name evidence="14" type="ORF">BMMGA3_09600</name>
</gene>
<dbReference type="Gene3D" id="3.40.50.1100">
    <property type="match status" value="2"/>
</dbReference>
<dbReference type="STRING" id="796606.BMMGA3_09600"/>
<keyword evidence="15" id="KW-1185">Reference proteome</keyword>
<evidence type="ECO:0000256" key="5">
    <source>
        <dbReference type="ARBA" id="ARBA00011270"/>
    </source>
</evidence>
<comment type="cofactor">
    <cofactor evidence="1 12">
        <name>pyridoxal 5'-phosphate</name>
        <dbReference type="ChEBI" id="CHEBI:597326"/>
    </cofactor>
</comment>
<dbReference type="InterPro" id="IPR036052">
    <property type="entry name" value="TrpB-like_PALP_sf"/>
</dbReference>
<evidence type="ECO:0000313" key="14">
    <source>
        <dbReference type="EMBL" id="AIE60318.1"/>
    </source>
</evidence>
<evidence type="ECO:0000259" key="13">
    <source>
        <dbReference type="Pfam" id="PF00291"/>
    </source>
</evidence>
<evidence type="ECO:0000256" key="1">
    <source>
        <dbReference type="ARBA" id="ARBA00001933"/>
    </source>
</evidence>
<dbReference type="Pfam" id="PF00291">
    <property type="entry name" value="PALP"/>
    <property type="match status" value="1"/>
</dbReference>
<dbReference type="FunFam" id="3.40.50.1100:FF:000004">
    <property type="entry name" value="Tryptophan synthase beta chain"/>
    <property type="match status" value="1"/>
</dbReference>
<evidence type="ECO:0000256" key="7">
    <source>
        <dbReference type="ARBA" id="ARBA00022822"/>
    </source>
</evidence>
<dbReference type="CDD" id="cd06446">
    <property type="entry name" value="Trp-synth_B"/>
    <property type="match status" value="1"/>
</dbReference>
<dbReference type="InterPro" id="IPR006654">
    <property type="entry name" value="Trp_synth_beta"/>
</dbReference>
<proteinExistence type="inferred from homology"/>
<evidence type="ECO:0000256" key="2">
    <source>
        <dbReference type="ARBA" id="ARBA00002786"/>
    </source>
</evidence>
<dbReference type="InterPro" id="IPR023026">
    <property type="entry name" value="Trp_synth_beta/beta-like"/>
</dbReference>
<evidence type="ECO:0000256" key="6">
    <source>
        <dbReference type="ARBA" id="ARBA00022605"/>
    </source>
</evidence>
<dbReference type="PANTHER" id="PTHR48077:SF3">
    <property type="entry name" value="TRYPTOPHAN SYNTHASE"/>
    <property type="match status" value="1"/>
</dbReference>
<keyword evidence="10 12" id="KW-0456">Lyase</keyword>
<dbReference type="FunFam" id="3.40.50.1100:FF:000001">
    <property type="entry name" value="Tryptophan synthase beta chain"/>
    <property type="match status" value="1"/>
</dbReference>
<keyword evidence="9 12" id="KW-0057">Aromatic amino acid biosynthesis</keyword>
<dbReference type="GO" id="GO:0005737">
    <property type="term" value="C:cytoplasm"/>
    <property type="evidence" value="ECO:0007669"/>
    <property type="project" value="TreeGrafter"/>
</dbReference>
<reference evidence="14 15" key="1">
    <citation type="journal article" date="2015" name="BMC Genomics">
        <title>Transcriptome analysis of thermophilic methylotrophic Bacillus methanolicus MGA3 using RNA-sequencing provides detailed insights into its previously uncharted transcriptional landscape.</title>
        <authorList>
            <person name="Irla M."/>
            <person name="Neshat A."/>
            <person name="Brautaset T."/>
            <person name="Ruckert C."/>
            <person name="Kalinowski J."/>
            <person name="Wendisch V.F."/>
        </authorList>
    </citation>
    <scope>NUCLEOTIDE SEQUENCE [LARGE SCALE GENOMIC DNA]</scope>
    <source>
        <strain evidence="15">MGA3 / ATCC 53907</strain>
    </source>
</reference>
<dbReference type="GO" id="GO:0004834">
    <property type="term" value="F:tryptophan synthase activity"/>
    <property type="evidence" value="ECO:0007669"/>
    <property type="project" value="UniProtKB-UniRule"/>
</dbReference>
<dbReference type="InterPro" id="IPR001926">
    <property type="entry name" value="TrpB-like_PALP"/>
</dbReference>
<comment type="pathway">
    <text evidence="3 12">Amino-acid biosynthesis; L-tryptophan biosynthesis; L-tryptophan from chorismate: step 5/5.</text>
</comment>
<accession>I3E993</accession>
<dbReference type="SUPFAM" id="SSF53686">
    <property type="entry name" value="Tryptophan synthase beta subunit-like PLP-dependent enzymes"/>
    <property type="match status" value="1"/>
</dbReference>
<dbReference type="EC" id="4.2.1.20" evidence="12"/>
<dbReference type="PROSITE" id="PS00168">
    <property type="entry name" value="TRP_SYNTHASE_BETA"/>
    <property type="match status" value="1"/>
</dbReference>
<keyword evidence="7 12" id="KW-0822">Tryptophan biosynthesis</keyword>
<evidence type="ECO:0000256" key="11">
    <source>
        <dbReference type="ARBA" id="ARBA00049047"/>
    </source>
</evidence>
<dbReference type="HAMAP" id="MF_00133">
    <property type="entry name" value="Trp_synth_beta"/>
    <property type="match status" value="1"/>
</dbReference>
<dbReference type="Proteomes" id="UP000027602">
    <property type="component" value="Chromosome"/>
</dbReference>
<dbReference type="KEGG" id="bmet:BMMGA3_09600"/>
<feature type="domain" description="Tryptophan synthase beta chain-like PALP" evidence="13">
    <location>
        <begin position="58"/>
        <end position="382"/>
    </location>
</feature>
<name>I3E993_BACMM</name>
<evidence type="ECO:0000313" key="15">
    <source>
        <dbReference type="Proteomes" id="UP000027602"/>
    </source>
</evidence>
<evidence type="ECO:0000256" key="3">
    <source>
        <dbReference type="ARBA" id="ARBA00004733"/>
    </source>
</evidence>
<evidence type="ECO:0000256" key="8">
    <source>
        <dbReference type="ARBA" id="ARBA00022898"/>
    </source>
</evidence>
<dbReference type="UniPathway" id="UPA00035">
    <property type="reaction ID" value="UER00044"/>
</dbReference>
<dbReference type="PANTHER" id="PTHR48077">
    <property type="entry name" value="TRYPTOPHAN SYNTHASE-RELATED"/>
    <property type="match status" value="1"/>
</dbReference>
<dbReference type="EMBL" id="CP007739">
    <property type="protein sequence ID" value="AIE60318.1"/>
    <property type="molecule type" value="Genomic_DNA"/>
</dbReference>
<evidence type="ECO:0000256" key="4">
    <source>
        <dbReference type="ARBA" id="ARBA00009982"/>
    </source>
</evidence>
<keyword evidence="6 12" id="KW-0028">Amino-acid biosynthesis</keyword>
<sequence length="401" mass="43997">MTTYTLPDQKGHFGLYGGRYVPETLMQAVIELEDEYKKAAKDPAFQQQLQNLLKEYVGRETPLYYAENLTRHGNGAKIYLKREDLNHTGAHKINNTIGQALLALRMGKKKIVAETGAGQHGVATATVCALLNLECVIFMGEEDIRRQQLNVFRMELLGAKVISVSSGSGTLKDAVNEALRYWVANVNDTHYILGSVMGPHPFPMIVRDFQSVIGKETKEQFFAKEGRLPEAVVACIGGGSNSMGMFYPFVEDDEVKLYGVEAAGLGIDTDRHAASLTKGKPGVLHGAYMYLLQDEDGQILEAHSISAGLDYPGVGPEHSYLKDIGRVSYESITDEEALEAFKLLSRLEGIIPALESAHAVAFALKLAAKMKKEEAIVVCLSGRGDKDVQQVKERMGKEQEG</sequence>
<comment type="function">
    <text evidence="2 12">The beta subunit is responsible for the synthesis of L-tryptophan from indole and L-serine.</text>
</comment>
<dbReference type="NCBIfam" id="TIGR00263">
    <property type="entry name" value="trpB"/>
    <property type="match status" value="1"/>
</dbReference>
<dbReference type="AlphaFoldDB" id="I3E993"/>
<evidence type="ECO:0000256" key="10">
    <source>
        <dbReference type="ARBA" id="ARBA00023239"/>
    </source>
</evidence>
<comment type="catalytic activity">
    <reaction evidence="11 12">
        <text>(1S,2R)-1-C-(indol-3-yl)glycerol 3-phosphate + L-serine = D-glyceraldehyde 3-phosphate + L-tryptophan + H2O</text>
        <dbReference type="Rhea" id="RHEA:10532"/>
        <dbReference type="ChEBI" id="CHEBI:15377"/>
        <dbReference type="ChEBI" id="CHEBI:33384"/>
        <dbReference type="ChEBI" id="CHEBI:57912"/>
        <dbReference type="ChEBI" id="CHEBI:58866"/>
        <dbReference type="ChEBI" id="CHEBI:59776"/>
        <dbReference type="EC" id="4.2.1.20"/>
    </reaction>
</comment>
<dbReference type="InterPro" id="IPR006653">
    <property type="entry name" value="Trp_synth_b_CS"/>
</dbReference>
<dbReference type="HOGENOM" id="CLU_016734_3_1_9"/>
<evidence type="ECO:0000256" key="9">
    <source>
        <dbReference type="ARBA" id="ARBA00023141"/>
    </source>
</evidence>
<comment type="subunit">
    <text evidence="5 12">Tetramer of two alpha and two beta chains.</text>
</comment>
<evidence type="ECO:0000256" key="12">
    <source>
        <dbReference type="HAMAP-Rule" id="MF_00133"/>
    </source>
</evidence>
<dbReference type="RefSeq" id="WP_004434701.1">
    <property type="nucleotide sequence ID" value="NZ_ADWW01000002.1"/>
</dbReference>